<dbReference type="CDD" id="cd01029">
    <property type="entry name" value="TOPRIM_primases"/>
    <property type="match status" value="1"/>
</dbReference>
<dbReference type="Pfam" id="PF23639">
    <property type="entry name" value="DUF7146"/>
    <property type="match status" value="1"/>
</dbReference>
<dbReference type="InterPro" id="IPR055570">
    <property type="entry name" value="DUF7146"/>
</dbReference>
<accession>A0A2S0USL4</accession>
<proteinExistence type="predicted"/>
<feature type="domain" description="Toprim" evidence="2">
    <location>
        <begin position="233"/>
        <end position="323"/>
    </location>
</feature>
<feature type="domain" description="DUF7146" evidence="3">
    <location>
        <begin position="121"/>
        <end position="226"/>
    </location>
</feature>
<dbReference type="OrthoDB" id="9811157at2"/>
<keyword evidence="4" id="KW-0614">Plasmid</keyword>
<evidence type="ECO:0000313" key="5">
    <source>
        <dbReference type="Proteomes" id="UP000244496"/>
    </source>
</evidence>
<name>A0A2S0USL4_9RHOB</name>
<evidence type="ECO:0000256" key="1">
    <source>
        <dbReference type="SAM" id="MobiDB-lite"/>
    </source>
</evidence>
<reference evidence="4 5" key="1">
    <citation type="submission" date="2018-04" db="EMBL/GenBank/DDBJ databases">
        <title>Genome sequencing of Gemmobacter.</title>
        <authorList>
            <person name="Yi H."/>
            <person name="Baek M.-G."/>
        </authorList>
    </citation>
    <scope>NUCLEOTIDE SEQUENCE [LARGE SCALE GENOMIC DNA]</scope>
    <source>
        <strain evidence="4 5">HYN0069</strain>
        <plasmid evidence="5">Plasmid unnamed2</plasmid>
    </source>
</reference>
<evidence type="ECO:0000259" key="2">
    <source>
        <dbReference type="Pfam" id="PF13362"/>
    </source>
</evidence>
<dbReference type="Gene3D" id="3.40.1360.10">
    <property type="match status" value="1"/>
</dbReference>
<dbReference type="InterPro" id="IPR006171">
    <property type="entry name" value="TOPRIM_dom"/>
</dbReference>
<dbReference type="SUPFAM" id="SSF56731">
    <property type="entry name" value="DNA primase core"/>
    <property type="match status" value="1"/>
</dbReference>
<gene>
    <name evidence="4" type="ORF">HYN69_19715</name>
</gene>
<protein>
    <submittedName>
        <fullName evidence="4">DNA primase</fullName>
    </submittedName>
</protein>
<geneLocation type="plasmid" evidence="4">
    <name>unnamed2</name>
</geneLocation>
<keyword evidence="5" id="KW-1185">Reference proteome</keyword>
<dbReference type="AlphaFoldDB" id="A0A2S0USL4"/>
<dbReference type="EMBL" id="CP028920">
    <property type="protein sequence ID" value="AWB50809.1"/>
    <property type="molecule type" value="Genomic_DNA"/>
</dbReference>
<organism evidence="4 5">
    <name type="scientific">Paragemmobacter aquarius</name>
    <dbReference type="NCBI Taxonomy" id="2169400"/>
    <lineage>
        <taxon>Bacteria</taxon>
        <taxon>Pseudomonadati</taxon>
        <taxon>Pseudomonadota</taxon>
        <taxon>Alphaproteobacteria</taxon>
        <taxon>Rhodobacterales</taxon>
        <taxon>Paracoccaceae</taxon>
        <taxon>Paragemmobacter</taxon>
    </lineage>
</organism>
<feature type="region of interest" description="Disordered" evidence="1">
    <location>
        <begin position="103"/>
        <end position="122"/>
    </location>
</feature>
<dbReference type="InterPro" id="IPR034154">
    <property type="entry name" value="TOPRIM_DnaG/twinkle"/>
</dbReference>
<dbReference type="KEGG" id="geh:HYN69_19715"/>
<dbReference type="Proteomes" id="UP000244496">
    <property type="component" value="Plasmid unnamed2"/>
</dbReference>
<sequence length="343" mass="36991">MSLETEEILRDLSQNAESVCRHYLPAGRREGSYWMVGDLQNNPGRSLFVRLTGPTSGPGARGKWTDSATSEFGDLLDIIRERTGITRFPDLLAEARMHLGRPQPVLPDANFPRSRKSPSGTPAAAARLFAASLPLAGTLAEAYLRARGITQALQSSSLRFHPKCWHRDEGQTKPVPRPALIAAVTDGAGALQGVHRTWLSSNGQDKAAVDTPRRAMGHLLGNAVRIAPADQTLVLGEGLETMLSVREAAPSLPVWAALSSGHLGAVLLPVGLQRLYIAIDRDPAGQRAAERLTARATEAGIAVRVLEPQLGDFNDDLRAHGADALRQHLAEQIDPKDQHLLTI</sequence>
<evidence type="ECO:0000259" key="3">
    <source>
        <dbReference type="Pfam" id="PF23639"/>
    </source>
</evidence>
<dbReference type="RefSeq" id="WP_108437609.1">
    <property type="nucleotide sequence ID" value="NZ_CP028920.1"/>
</dbReference>
<dbReference type="Pfam" id="PF13362">
    <property type="entry name" value="Toprim_3"/>
    <property type="match status" value="1"/>
</dbReference>
<evidence type="ECO:0000313" key="4">
    <source>
        <dbReference type="EMBL" id="AWB50809.1"/>
    </source>
</evidence>